<feature type="transmembrane region" description="Helical" evidence="1">
    <location>
        <begin position="67"/>
        <end position="86"/>
    </location>
</feature>
<keyword evidence="1" id="KW-0472">Membrane</keyword>
<keyword evidence="1" id="KW-1133">Transmembrane helix</keyword>
<dbReference type="RefSeq" id="WP_066755304.1">
    <property type="nucleotide sequence ID" value="NZ_JBHUMB010000006.1"/>
</dbReference>
<dbReference type="PANTHER" id="PTHR36974">
    <property type="entry name" value="MEMBRANE PROTEIN-RELATED"/>
    <property type="match status" value="1"/>
</dbReference>
<sequence length="149" mass="16770">MKPLFVLCIAFIVSLIINKLFSSHVNVKLSGKIALAAMLVFTSLGHFIFTKGMILMLPNFIPYKAEIIYATGLVEILAAVGIFIPFTRSVTGVLLIIFFVLILPSNIYASIRHLNYETASFDGNGVAYLWFRIPFQLLLIAWTYFFVLK</sequence>
<name>A0ABW5UAE8_9SPHI</name>
<evidence type="ECO:0008006" key="4">
    <source>
        <dbReference type="Google" id="ProtNLM"/>
    </source>
</evidence>
<dbReference type="Proteomes" id="UP001597418">
    <property type="component" value="Unassembled WGS sequence"/>
</dbReference>
<keyword evidence="3" id="KW-1185">Reference proteome</keyword>
<keyword evidence="1" id="KW-0812">Transmembrane</keyword>
<dbReference type="EMBL" id="JBHUMB010000006">
    <property type="protein sequence ID" value="MFD2742595.1"/>
    <property type="molecule type" value="Genomic_DNA"/>
</dbReference>
<evidence type="ECO:0000313" key="3">
    <source>
        <dbReference type="Proteomes" id="UP001597418"/>
    </source>
</evidence>
<accession>A0ABW5UAE8</accession>
<gene>
    <name evidence="2" type="ORF">ACFSQ6_04230</name>
</gene>
<feature type="transmembrane region" description="Helical" evidence="1">
    <location>
        <begin position="33"/>
        <end position="55"/>
    </location>
</feature>
<reference evidence="3" key="1">
    <citation type="journal article" date="2019" name="Int. J. Syst. Evol. Microbiol.">
        <title>The Global Catalogue of Microorganisms (GCM) 10K type strain sequencing project: providing services to taxonomists for standard genome sequencing and annotation.</title>
        <authorList>
            <consortium name="The Broad Institute Genomics Platform"/>
            <consortium name="The Broad Institute Genome Sequencing Center for Infectious Disease"/>
            <person name="Wu L."/>
            <person name="Ma J."/>
        </authorList>
    </citation>
    <scope>NUCLEOTIDE SEQUENCE [LARGE SCALE GENOMIC DNA]</scope>
    <source>
        <strain evidence="3">KCTC 42247</strain>
    </source>
</reference>
<evidence type="ECO:0000256" key="1">
    <source>
        <dbReference type="SAM" id="Phobius"/>
    </source>
</evidence>
<protein>
    <recommendedName>
        <fullName evidence="4">DoxX family protein</fullName>
    </recommendedName>
</protein>
<organism evidence="2 3">
    <name type="scientific">Sphingobacterium populi</name>
    <dbReference type="NCBI Taxonomy" id="1812824"/>
    <lineage>
        <taxon>Bacteria</taxon>
        <taxon>Pseudomonadati</taxon>
        <taxon>Bacteroidota</taxon>
        <taxon>Sphingobacteriia</taxon>
        <taxon>Sphingobacteriales</taxon>
        <taxon>Sphingobacteriaceae</taxon>
        <taxon>Sphingobacterium</taxon>
    </lineage>
</organism>
<proteinExistence type="predicted"/>
<dbReference type="PANTHER" id="PTHR36974:SF1">
    <property type="entry name" value="DOXX FAMILY MEMBRANE PROTEIN"/>
    <property type="match status" value="1"/>
</dbReference>
<comment type="caution">
    <text evidence="2">The sequence shown here is derived from an EMBL/GenBank/DDBJ whole genome shotgun (WGS) entry which is preliminary data.</text>
</comment>
<evidence type="ECO:0000313" key="2">
    <source>
        <dbReference type="EMBL" id="MFD2742595.1"/>
    </source>
</evidence>
<feature type="transmembrane region" description="Helical" evidence="1">
    <location>
        <begin position="92"/>
        <end position="109"/>
    </location>
</feature>
<feature type="transmembrane region" description="Helical" evidence="1">
    <location>
        <begin position="129"/>
        <end position="147"/>
    </location>
</feature>